<comment type="catalytic activity">
    <reaction evidence="11">
        <text>(6R)-5,10-methylene-5,6,7,8-tetrahydrofolate + NADP(+) = (6R)-5,10-methenyltetrahydrofolate + NADPH</text>
        <dbReference type="Rhea" id="RHEA:22812"/>
        <dbReference type="ChEBI" id="CHEBI:15636"/>
        <dbReference type="ChEBI" id="CHEBI:57455"/>
        <dbReference type="ChEBI" id="CHEBI:57783"/>
        <dbReference type="ChEBI" id="CHEBI:58349"/>
        <dbReference type="EC" id="1.5.1.5"/>
    </reaction>
</comment>
<keyword evidence="7 11" id="KW-0560">Oxidoreductase</keyword>
<proteinExistence type="inferred from homology"/>
<dbReference type="RefSeq" id="WP_269311887.1">
    <property type="nucleotide sequence ID" value="NZ_CP114052.1"/>
</dbReference>
<keyword evidence="9 11" id="KW-0486">Methionine biosynthesis</keyword>
<keyword evidence="8 11" id="KW-0368">Histidine biosynthesis</keyword>
<feature type="binding site" evidence="11">
    <location>
        <begin position="166"/>
        <end position="168"/>
    </location>
    <ligand>
        <name>NADP(+)</name>
        <dbReference type="ChEBI" id="CHEBI:58349"/>
    </ligand>
</feature>
<feature type="binding site" evidence="11">
    <location>
        <position position="232"/>
    </location>
    <ligand>
        <name>NADP(+)</name>
        <dbReference type="ChEBI" id="CHEBI:58349"/>
    </ligand>
</feature>
<reference evidence="14" key="1">
    <citation type="submission" date="2022-12" db="EMBL/GenBank/DDBJ databases">
        <title>Peptostreptococcus.</title>
        <authorList>
            <person name="Lee S.H."/>
        </authorList>
    </citation>
    <scope>NUCLEOTIDE SEQUENCE</scope>
    <source>
        <strain evidence="14">CBA3647</strain>
    </source>
</reference>
<gene>
    <name evidence="11" type="primary">folD</name>
    <name evidence="14" type="ORF">O0R46_01725</name>
</gene>
<keyword evidence="5 11" id="KW-0378">Hydrolase</keyword>
<keyword evidence="10 11" id="KW-0511">Multifunctional enzyme</keyword>
<name>A0ABY7JP93_9FIRM</name>
<comment type="caution">
    <text evidence="11">Lacks conserved residue(s) required for the propagation of feature annotation.</text>
</comment>
<sequence length="286" mass="31560">MEEKLMLGKTVAEHLTDNIKVKVEDLKSKNINPKLAILKLGSRKEDDAYQRGAISRCEKCGIETEIVELSEQASQEEYIEALDKLNKDNSIHGILCFRPLPKHIDEEVVKYHIAENKDVDCFSPINFAKLMSNDETGFAPCTPMAVIETLKFYKVDLQGKNICVLGRSMVVGKPLSMLLLNEDASVTICHSKTKDLNQISSNADIIVSCMGRAKMIDSSYIGTDSIAVDVGINFDKNGKMCGDINLDDVMDKVSMITPVPRGIGAVTSTILAQNTLKACMQKNNIK</sequence>
<dbReference type="EC" id="1.5.1.5" evidence="11"/>
<dbReference type="EMBL" id="CP114052">
    <property type="protein sequence ID" value="WAW15193.1"/>
    <property type="molecule type" value="Genomic_DNA"/>
</dbReference>
<dbReference type="EC" id="3.5.4.9" evidence="11"/>
<dbReference type="Pfam" id="PF02882">
    <property type="entry name" value="THF_DHG_CYH_C"/>
    <property type="match status" value="1"/>
</dbReference>
<dbReference type="PANTHER" id="PTHR48099:SF5">
    <property type="entry name" value="C-1-TETRAHYDROFOLATE SYNTHASE, CYTOPLASMIC"/>
    <property type="match status" value="1"/>
</dbReference>
<evidence type="ECO:0000256" key="8">
    <source>
        <dbReference type="ARBA" id="ARBA00023102"/>
    </source>
</evidence>
<keyword evidence="6 11" id="KW-0521">NADP</keyword>
<comment type="catalytic activity">
    <reaction evidence="11">
        <text>(6R)-5,10-methenyltetrahydrofolate + H2O = (6R)-10-formyltetrahydrofolate + H(+)</text>
        <dbReference type="Rhea" id="RHEA:23700"/>
        <dbReference type="ChEBI" id="CHEBI:15377"/>
        <dbReference type="ChEBI" id="CHEBI:15378"/>
        <dbReference type="ChEBI" id="CHEBI:57455"/>
        <dbReference type="ChEBI" id="CHEBI:195366"/>
        <dbReference type="EC" id="3.5.4.9"/>
    </reaction>
</comment>
<dbReference type="Gene3D" id="3.40.50.10860">
    <property type="entry name" value="Leucine Dehydrogenase, chain A, domain 1"/>
    <property type="match status" value="1"/>
</dbReference>
<keyword evidence="15" id="KW-1185">Reference proteome</keyword>
<comment type="pathway">
    <text evidence="1 11">One-carbon metabolism; tetrahydrofolate interconversion.</text>
</comment>
<evidence type="ECO:0000256" key="5">
    <source>
        <dbReference type="ARBA" id="ARBA00022801"/>
    </source>
</evidence>
<dbReference type="InterPro" id="IPR020630">
    <property type="entry name" value="THF_DH/CycHdrlase_cat_dom"/>
</dbReference>
<dbReference type="CDD" id="cd01080">
    <property type="entry name" value="NAD_bind_m-THF_DH_Cyclohyd"/>
    <property type="match status" value="1"/>
</dbReference>
<evidence type="ECO:0000256" key="4">
    <source>
        <dbReference type="ARBA" id="ARBA00022755"/>
    </source>
</evidence>
<keyword evidence="4 11" id="KW-0658">Purine biosynthesis</keyword>
<evidence type="ECO:0000256" key="9">
    <source>
        <dbReference type="ARBA" id="ARBA00023167"/>
    </source>
</evidence>
<evidence type="ECO:0000313" key="15">
    <source>
        <dbReference type="Proteomes" id="UP001164187"/>
    </source>
</evidence>
<accession>A0ABY7JP93</accession>
<dbReference type="Pfam" id="PF00763">
    <property type="entry name" value="THF_DHG_CYH"/>
    <property type="match status" value="1"/>
</dbReference>
<evidence type="ECO:0000259" key="13">
    <source>
        <dbReference type="Pfam" id="PF02882"/>
    </source>
</evidence>
<evidence type="ECO:0000313" key="14">
    <source>
        <dbReference type="EMBL" id="WAW15193.1"/>
    </source>
</evidence>
<keyword evidence="2 11" id="KW-0554">One-carbon metabolism</keyword>
<comment type="subunit">
    <text evidence="11">Homodimer.</text>
</comment>
<organism evidence="14 15">
    <name type="scientific">Peptostreptococcus equinus</name>
    <dbReference type="NCBI Taxonomy" id="3003601"/>
    <lineage>
        <taxon>Bacteria</taxon>
        <taxon>Bacillati</taxon>
        <taxon>Bacillota</taxon>
        <taxon>Clostridia</taxon>
        <taxon>Peptostreptococcales</taxon>
        <taxon>Peptostreptococcaceae</taxon>
        <taxon>Peptostreptococcus</taxon>
    </lineage>
</organism>
<evidence type="ECO:0000259" key="12">
    <source>
        <dbReference type="Pfam" id="PF00763"/>
    </source>
</evidence>
<evidence type="ECO:0000256" key="3">
    <source>
        <dbReference type="ARBA" id="ARBA00022605"/>
    </source>
</evidence>
<keyword evidence="3 11" id="KW-0028">Amino-acid biosynthesis</keyword>
<evidence type="ECO:0000256" key="2">
    <source>
        <dbReference type="ARBA" id="ARBA00022563"/>
    </source>
</evidence>
<feature type="domain" description="Tetrahydrofolate dehydrogenase/cyclohydrolase catalytic" evidence="12">
    <location>
        <begin position="7"/>
        <end position="120"/>
    </location>
</feature>
<evidence type="ECO:0000256" key="11">
    <source>
        <dbReference type="HAMAP-Rule" id="MF_01576"/>
    </source>
</evidence>
<dbReference type="InterPro" id="IPR000672">
    <property type="entry name" value="THF_DH/CycHdrlase"/>
</dbReference>
<feature type="domain" description="Tetrahydrofolate dehydrogenase/cyclohydrolase NAD(P)-binding" evidence="13">
    <location>
        <begin position="140"/>
        <end position="281"/>
    </location>
</feature>
<dbReference type="InterPro" id="IPR046346">
    <property type="entry name" value="Aminoacid_DH-like_N_sf"/>
</dbReference>
<dbReference type="Gene3D" id="3.40.50.720">
    <property type="entry name" value="NAD(P)-binding Rossmann-like Domain"/>
    <property type="match status" value="1"/>
</dbReference>
<evidence type="ECO:0000256" key="7">
    <source>
        <dbReference type="ARBA" id="ARBA00023002"/>
    </source>
</evidence>
<dbReference type="Proteomes" id="UP001164187">
    <property type="component" value="Chromosome"/>
</dbReference>
<dbReference type="SUPFAM" id="SSF51735">
    <property type="entry name" value="NAD(P)-binding Rossmann-fold domains"/>
    <property type="match status" value="1"/>
</dbReference>
<comment type="similarity">
    <text evidence="11">Belongs to the tetrahydrofolate dehydrogenase/cyclohydrolase family.</text>
</comment>
<evidence type="ECO:0000256" key="10">
    <source>
        <dbReference type="ARBA" id="ARBA00023268"/>
    </source>
</evidence>
<dbReference type="InterPro" id="IPR020631">
    <property type="entry name" value="THF_DH/CycHdrlase_NAD-bd_dom"/>
</dbReference>
<dbReference type="PANTHER" id="PTHR48099">
    <property type="entry name" value="C-1-TETRAHYDROFOLATE SYNTHASE, CYTOPLASMIC-RELATED"/>
    <property type="match status" value="1"/>
</dbReference>
<comment type="function">
    <text evidence="11">Catalyzes the oxidation of 5,10-methylenetetrahydrofolate to 5,10-methenyltetrahydrofolate and then the hydrolysis of 5,10-methenyltetrahydrofolate to 10-formyltetrahydrofolate.</text>
</comment>
<protein>
    <recommendedName>
        <fullName evidence="11">Bifunctional protein FolD</fullName>
    </recommendedName>
    <domain>
        <recommendedName>
            <fullName evidence="11">Methylenetetrahydrofolate dehydrogenase</fullName>
            <ecNumber evidence="11">1.5.1.5</ecNumber>
        </recommendedName>
    </domain>
    <domain>
        <recommendedName>
            <fullName evidence="11">Methenyltetrahydrofolate cyclohydrolase</fullName>
            <ecNumber evidence="11">3.5.4.9</ecNumber>
        </recommendedName>
    </domain>
</protein>
<dbReference type="SUPFAM" id="SSF53223">
    <property type="entry name" value="Aminoacid dehydrogenase-like, N-terminal domain"/>
    <property type="match status" value="1"/>
</dbReference>
<evidence type="ECO:0000256" key="6">
    <source>
        <dbReference type="ARBA" id="ARBA00022857"/>
    </source>
</evidence>
<dbReference type="HAMAP" id="MF_01576">
    <property type="entry name" value="THF_DHG_CYH"/>
    <property type="match status" value="1"/>
</dbReference>
<evidence type="ECO:0000256" key="1">
    <source>
        <dbReference type="ARBA" id="ARBA00004777"/>
    </source>
</evidence>
<dbReference type="PRINTS" id="PR00085">
    <property type="entry name" value="THFDHDRGNASE"/>
</dbReference>
<dbReference type="InterPro" id="IPR036291">
    <property type="entry name" value="NAD(P)-bd_dom_sf"/>
</dbReference>